<dbReference type="PANTHER" id="PTHR21716">
    <property type="entry name" value="TRANSMEMBRANE PROTEIN"/>
    <property type="match status" value="1"/>
</dbReference>
<keyword evidence="6 9" id="KW-1133">Transmembrane helix</keyword>
<keyword evidence="3" id="KW-0813">Transport</keyword>
<feature type="region of interest" description="Disordered" evidence="8">
    <location>
        <begin position="383"/>
        <end position="412"/>
    </location>
</feature>
<organism evidence="10 11">
    <name type="scientific">Candidatus Ornithomonoglobus merdipullorum</name>
    <dbReference type="NCBI Taxonomy" id="2840895"/>
    <lineage>
        <taxon>Bacteria</taxon>
        <taxon>Bacillati</taxon>
        <taxon>Bacillota</taxon>
        <taxon>Clostridia</taxon>
        <taxon>Candidatus Ornithomonoglobus</taxon>
    </lineage>
</organism>
<feature type="transmembrane region" description="Helical" evidence="9">
    <location>
        <begin position="12"/>
        <end position="31"/>
    </location>
</feature>
<feature type="transmembrane region" description="Helical" evidence="9">
    <location>
        <begin position="251"/>
        <end position="269"/>
    </location>
</feature>
<feature type="transmembrane region" description="Helical" evidence="9">
    <location>
        <begin position="88"/>
        <end position="109"/>
    </location>
</feature>
<evidence type="ECO:0000313" key="10">
    <source>
        <dbReference type="EMBL" id="HIU57713.1"/>
    </source>
</evidence>
<reference evidence="10" key="2">
    <citation type="journal article" date="2021" name="PeerJ">
        <title>Extensive microbial diversity within the chicken gut microbiome revealed by metagenomics and culture.</title>
        <authorList>
            <person name="Gilroy R."/>
            <person name="Ravi A."/>
            <person name="Getino M."/>
            <person name="Pursley I."/>
            <person name="Horton D.L."/>
            <person name="Alikhan N.F."/>
            <person name="Baker D."/>
            <person name="Gharbi K."/>
            <person name="Hall N."/>
            <person name="Watson M."/>
            <person name="Adriaenssens E.M."/>
            <person name="Foster-Nyarko E."/>
            <person name="Jarju S."/>
            <person name="Secka A."/>
            <person name="Antonio M."/>
            <person name="Oren A."/>
            <person name="Chaudhuri R.R."/>
            <person name="La Ragione R."/>
            <person name="Hildebrand F."/>
            <person name="Pallen M.J."/>
        </authorList>
    </citation>
    <scope>NUCLEOTIDE SEQUENCE</scope>
    <source>
        <strain evidence="10">USAMLcec3-3695</strain>
    </source>
</reference>
<comment type="similarity">
    <text evidence="2">Belongs to the autoinducer-2 exporter (AI-2E) (TC 2.A.86) family.</text>
</comment>
<evidence type="ECO:0000256" key="5">
    <source>
        <dbReference type="ARBA" id="ARBA00022692"/>
    </source>
</evidence>
<name>A0A9D1SFH2_9FIRM</name>
<feature type="transmembrane region" description="Helical" evidence="9">
    <location>
        <begin position="178"/>
        <end position="204"/>
    </location>
</feature>
<accession>A0A9D1SFH2</accession>
<keyword evidence="4" id="KW-1003">Cell membrane</keyword>
<gene>
    <name evidence="10" type="ORF">IAA61_07900</name>
</gene>
<feature type="transmembrane region" description="Helical" evidence="9">
    <location>
        <begin position="275"/>
        <end position="300"/>
    </location>
</feature>
<dbReference type="Proteomes" id="UP000824109">
    <property type="component" value="Unassembled WGS sequence"/>
</dbReference>
<proteinExistence type="inferred from homology"/>
<evidence type="ECO:0000256" key="8">
    <source>
        <dbReference type="SAM" id="MobiDB-lite"/>
    </source>
</evidence>
<protein>
    <submittedName>
        <fullName evidence="10">AI-2E family transporter</fullName>
    </submittedName>
</protein>
<sequence>MEPKRSDRRIKRLTKWIIGIAAACILIFIAASNLDVILSVISNIIGLFMPLIVGVIIAVIINVPMSSIEKRLFTKTNKPRLLKLKRPLAIILAELLVFGIFMLVAALVIPELINAVPLLANMLLDLIDKLATLESSMPLEDLPFGDYLANFFDIDWNSARDAINSILRTYSGDFMNTALGTVGSVAGGLLNFVVGTVFSIYSLFHKEKLQSQARRLMNAWLPSRISRYSQHVASVFCETFKNFITAQTTEALILGSLCAVGMMILRLPYVPMISALVGVTALIPVIGAFIGTIVGAFMILAVDPIKTVIFVIFLLVLQQIEGNLIYPKVVGASIRLPAMWVLAAVTVGGSIGGPLGMLIGVPTASALYTLVREATEHREMKIAEESGQLEAQISPPDSDTADTEKSGDNLSN</sequence>
<dbReference type="AlphaFoldDB" id="A0A9D1SFH2"/>
<comment type="subcellular location">
    <subcellularLocation>
        <location evidence="1">Cell membrane</location>
        <topology evidence="1">Multi-pass membrane protein</topology>
    </subcellularLocation>
</comment>
<feature type="transmembrane region" description="Helical" evidence="9">
    <location>
        <begin position="338"/>
        <end position="371"/>
    </location>
</feature>
<dbReference type="GO" id="GO:0055085">
    <property type="term" value="P:transmembrane transport"/>
    <property type="evidence" value="ECO:0007669"/>
    <property type="project" value="TreeGrafter"/>
</dbReference>
<keyword evidence="7 9" id="KW-0472">Membrane</keyword>
<feature type="compositionally biased region" description="Basic and acidic residues" evidence="8">
    <location>
        <begin position="402"/>
        <end position="412"/>
    </location>
</feature>
<comment type="caution">
    <text evidence="10">The sequence shown here is derived from an EMBL/GenBank/DDBJ whole genome shotgun (WGS) entry which is preliminary data.</text>
</comment>
<evidence type="ECO:0000256" key="6">
    <source>
        <dbReference type="ARBA" id="ARBA00022989"/>
    </source>
</evidence>
<evidence type="ECO:0000256" key="2">
    <source>
        <dbReference type="ARBA" id="ARBA00009773"/>
    </source>
</evidence>
<evidence type="ECO:0000256" key="1">
    <source>
        <dbReference type="ARBA" id="ARBA00004651"/>
    </source>
</evidence>
<evidence type="ECO:0000256" key="3">
    <source>
        <dbReference type="ARBA" id="ARBA00022448"/>
    </source>
</evidence>
<dbReference type="Pfam" id="PF01594">
    <property type="entry name" value="AI-2E_transport"/>
    <property type="match status" value="1"/>
</dbReference>
<dbReference type="InterPro" id="IPR002549">
    <property type="entry name" value="AI-2E-like"/>
</dbReference>
<dbReference type="PANTHER" id="PTHR21716:SF53">
    <property type="entry name" value="PERMEASE PERM-RELATED"/>
    <property type="match status" value="1"/>
</dbReference>
<evidence type="ECO:0000256" key="7">
    <source>
        <dbReference type="ARBA" id="ARBA00023136"/>
    </source>
</evidence>
<dbReference type="GO" id="GO:0005886">
    <property type="term" value="C:plasma membrane"/>
    <property type="evidence" value="ECO:0007669"/>
    <property type="project" value="UniProtKB-SubCell"/>
</dbReference>
<feature type="transmembrane region" description="Helical" evidence="9">
    <location>
        <begin position="37"/>
        <end position="61"/>
    </location>
</feature>
<feature type="transmembrane region" description="Helical" evidence="9">
    <location>
        <begin position="307"/>
        <end position="326"/>
    </location>
</feature>
<evidence type="ECO:0000313" key="11">
    <source>
        <dbReference type="Proteomes" id="UP000824109"/>
    </source>
</evidence>
<keyword evidence="5 9" id="KW-0812">Transmembrane</keyword>
<dbReference type="EMBL" id="DVNB01000083">
    <property type="protein sequence ID" value="HIU57713.1"/>
    <property type="molecule type" value="Genomic_DNA"/>
</dbReference>
<evidence type="ECO:0000256" key="9">
    <source>
        <dbReference type="SAM" id="Phobius"/>
    </source>
</evidence>
<evidence type="ECO:0000256" key="4">
    <source>
        <dbReference type="ARBA" id="ARBA00022475"/>
    </source>
</evidence>
<reference evidence="10" key="1">
    <citation type="submission" date="2020-10" db="EMBL/GenBank/DDBJ databases">
        <authorList>
            <person name="Gilroy R."/>
        </authorList>
    </citation>
    <scope>NUCLEOTIDE SEQUENCE</scope>
    <source>
        <strain evidence="10">USAMLcec3-3695</strain>
    </source>
</reference>